<dbReference type="OrthoDB" id="6270329at2759"/>
<dbReference type="Gene3D" id="4.10.830.40">
    <property type="match status" value="1"/>
</dbReference>
<evidence type="ECO:0000256" key="2">
    <source>
        <dbReference type="ARBA" id="ARBA00022771"/>
    </source>
</evidence>
<dbReference type="PANTHER" id="PTHR25465:SF77">
    <property type="entry name" value="E3 UBIQUITIN_ISG15 LIGASE TRIM25"/>
    <property type="match status" value="1"/>
</dbReference>
<dbReference type="SMART" id="SM00336">
    <property type="entry name" value="BBOX"/>
    <property type="match status" value="1"/>
</dbReference>
<reference evidence="6 7" key="1">
    <citation type="journal article" date="2019" name="Genome Biol. Evol.">
        <title>Whole-Genome Sequencing of the Giant Devil Catfish, Bagarius yarrelli.</title>
        <authorList>
            <person name="Jiang W."/>
            <person name="Lv Y."/>
            <person name="Cheng L."/>
            <person name="Yang K."/>
            <person name="Chao B."/>
            <person name="Wang X."/>
            <person name="Li Y."/>
            <person name="Pan X."/>
            <person name="You X."/>
            <person name="Zhang Y."/>
            <person name="Yang J."/>
            <person name="Li J."/>
            <person name="Zhang X."/>
            <person name="Liu S."/>
            <person name="Sun C."/>
            <person name="Yang J."/>
            <person name="Shi Q."/>
        </authorList>
    </citation>
    <scope>NUCLEOTIDE SEQUENCE [LARGE SCALE GENOMIC DNA]</scope>
    <source>
        <strain evidence="6">JWS20170419001</strain>
        <tissue evidence="6">Muscle</tissue>
    </source>
</reference>
<dbReference type="SUPFAM" id="SSF49899">
    <property type="entry name" value="Concanavalin A-like lectins/glucanases"/>
    <property type="match status" value="2"/>
</dbReference>
<dbReference type="InterPro" id="IPR000315">
    <property type="entry name" value="Znf_B-box"/>
</dbReference>
<protein>
    <submittedName>
        <fullName evidence="6">Tripartite motif-containing protein 16</fullName>
    </submittedName>
</protein>
<dbReference type="Gene3D" id="3.30.160.60">
    <property type="entry name" value="Classic Zinc Finger"/>
    <property type="match status" value="1"/>
</dbReference>
<comment type="caution">
    <text evidence="6">The sequence shown here is derived from an EMBL/GenBank/DDBJ whole genome shotgun (WGS) entry which is preliminary data.</text>
</comment>
<evidence type="ECO:0000256" key="4">
    <source>
        <dbReference type="SAM" id="MobiDB-lite"/>
    </source>
</evidence>
<dbReference type="PROSITE" id="PS50188">
    <property type="entry name" value="B302_SPRY"/>
    <property type="match status" value="1"/>
</dbReference>
<dbReference type="SUPFAM" id="SSF57845">
    <property type="entry name" value="B-box zinc-binding domain"/>
    <property type="match status" value="1"/>
</dbReference>
<gene>
    <name evidence="6" type="ORF">Baya_4302</name>
</gene>
<keyword evidence="7" id="KW-1185">Reference proteome</keyword>
<dbReference type="InterPro" id="IPR013320">
    <property type="entry name" value="ConA-like_dom_sf"/>
</dbReference>
<dbReference type="InterPro" id="IPR001870">
    <property type="entry name" value="B30.2/SPRY"/>
</dbReference>
<evidence type="ECO:0000313" key="6">
    <source>
        <dbReference type="EMBL" id="TSK87588.1"/>
    </source>
</evidence>
<dbReference type="Gene3D" id="2.60.120.920">
    <property type="match status" value="2"/>
</dbReference>
<feature type="region of interest" description="Disordered" evidence="4">
    <location>
        <begin position="457"/>
        <end position="483"/>
    </location>
</feature>
<keyword evidence="1" id="KW-0479">Metal-binding</keyword>
<evidence type="ECO:0000259" key="5">
    <source>
        <dbReference type="PROSITE" id="PS50188"/>
    </source>
</evidence>
<evidence type="ECO:0000313" key="7">
    <source>
        <dbReference type="Proteomes" id="UP000319801"/>
    </source>
</evidence>
<dbReference type="Pfam" id="PF00622">
    <property type="entry name" value="SPRY"/>
    <property type="match status" value="1"/>
</dbReference>
<dbReference type="AlphaFoldDB" id="A0A556TW26"/>
<dbReference type="InterPro" id="IPR051051">
    <property type="entry name" value="E3_ubiq-ligase_TRIM/RNF"/>
</dbReference>
<feature type="compositionally biased region" description="Basic and acidic residues" evidence="4">
    <location>
        <begin position="460"/>
        <end position="479"/>
    </location>
</feature>
<dbReference type="GO" id="GO:0008270">
    <property type="term" value="F:zinc ion binding"/>
    <property type="evidence" value="ECO:0007669"/>
    <property type="project" value="UniProtKB-KW"/>
</dbReference>
<organism evidence="6 7">
    <name type="scientific">Bagarius yarrelli</name>
    <name type="common">Goonch</name>
    <name type="synonym">Bagrus yarrelli</name>
    <dbReference type="NCBI Taxonomy" id="175774"/>
    <lineage>
        <taxon>Eukaryota</taxon>
        <taxon>Metazoa</taxon>
        <taxon>Chordata</taxon>
        <taxon>Craniata</taxon>
        <taxon>Vertebrata</taxon>
        <taxon>Euteleostomi</taxon>
        <taxon>Actinopterygii</taxon>
        <taxon>Neopterygii</taxon>
        <taxon>Teleostei</taxon>
        <taxon>Ostariophysi</taxon>
        <taxon>Siluriformes</taxon>
        <taxon>Sisoridae</taxon>
        <taxon>Sisorinae</taxon>
        <taxon>Bagarius</taxon>
    </lineage>
</organism>
<evidence type="ECO:0000256" key="1">
    <source>
        <dbReference type="ARBA" id="ARBA00022723"/>
    </source>
</evidence>
<dbReference type="Proteomes" id="UP000319801">
    <property type="component" value="Unassembled WGS sequence"/>
</dbReference>
<feature type="domain" description="B30.2/SPRY" evidence="5">
    <location>
        <begin position="293"/>
        <end position="492"/>
    </location>
</feature>
<dbReference type="InterPro" id="IPR003877">
    <property type="entry name" value="SPRY_dom"/>
</dbReference>
<evidence type="ECO:0000256" key="3">
    <source>
        <dbReference type="ARBA" id="ARBA00022833"/>
    </source>
</evidence>
<dbReference type="PANTHER" id="PTHR25465">
    <property type="entry name" value="B-BOX DOMAIN CONTAINING"/>
    <property type="match status" value="1"/>
</dbReference>
<keyword evidence="2" id="KW-0863">Zinc-finger</keyword>
<keyword evidence="3" id="KW-0862">Zinc</keyword>
<dbReference type="EMBL" id="VCAZ01000022">
    <property type="protein sequence ID" value="TSK87588.1"/>
    <property type="molecule type" value="Genomic_DNA"/>
</dbReference>
<proteinExistence type="predicted"/>
<dbReference type="InterPro" id="IPR043136">
    <property type="entry name" value="B30.2/SPRY_sf"/>
</dbReference>
<name>A0A556TW26_BAGYA</name>
<accession>A0A556TW26</accession>
<sequence length="586" mass="66707">MEHVKKVWPEPTDGLTPDKETIKCDVCEEGRELSAVKTCVTCLSNFCSVHVTPHINSQMLAKHCLCTPVSNIKDLLCKKHNKVHELFCMNHGTAICWQCTAKHRKCNTRLLEDMRMEWKAAIEPVKAEAQHRKDATNELLAALDAMSEGIMDAAEKMITDVQLCFEALINTITLAQNRDISFIEEEKIGALQKIEQQEKRLNNHLLSISLVMDTLDEFRNNQSYFNFLLPLPSLPREVGQLQDVVLNGQAVERMILDLQKLNSSMETQLSDMLHRREELQDEGKAFYLTSDDFKVVSGHSNRRGNLLKYSSEVNFDPVTASASVFHSKDGLTATVEHSGLQTWRDYQVNSEMGFRVLCSQYFSSGQHYWEVQPPLDKYCNWAVGVTYKNSQNLYQSLGQDSKSWCVRWQNKQHNKDSDKMTTNVKGPKGWDIMLPKSLSKEGAVKLSVADQESNNFKLESYPEKKNQESLLNDEHKPEENQPLAENVAEEARELTDDKNIPKQSDTGFFALHNKEMSLISQNPPGKIGVFLDHDRGWLSFFSVSDFKVQLCCRFQALFSAPLCPAVWLRDPESSMTISNNPKTTTQ</sequence>